<dbReference type="EC" id="1.11.1.-" evidence="1"/>
<dbReference type="Pfam" id="PF02566">
    <property type="entry name" value="OsmC"/>
    <property type="match status" value="1"/>
</dbReference>
<sequence length="185" mass="19378">MTHAPTNGVDLSVLDAIGEAGRIDRNATRFTFSLKGDWQGGTKMVAETGAASVGDTKDHQRAGRFTMVSDEPVPLGGDAGPSPVEYLLQALGACYTAGIALVAAQRGIQLKHVRLDLEADVDMAGFVGVDASVPPGVSQVRLTADMSAHNAGREELQELLSAVDKVSTLRDTLVRPIDVHTSLSA</sequence>
<protein>
    <submittedName>
        <fullName evidence="1">OsmC family protein</fullName>
        <ecNumber evidence="1">1.11.1.-</ecNumber>
    </submittedName>
</protein>
<evidence type="ECO:0000313" key="1">
    <source>
        <dbReference type="EMBL" id="MDT3468356.1"/>
    </source>
</evidence>
<dbReference type="Proteomes" id="UP001251948">
    <property type="component" value="Unassembled WGS sequence"/>
</dbReference>
<comment type="caution">
    <text evidence="1">The sequence shown here is derived from an EMBL/GenBank/DDBJ whole genome shotgun (WGS) entry which is preliminary data.</text>
</comment>
<proteinExistence type="predicted"/>
<reference evidence="1" key="1">
    <citation type="submission" date="2023-07" db="EMBL/GenBank/DDBJ databases">
        <title>Comparative genomics of clinical Stenotrophomonas maltophilia isolates reveals regions of diversity which correlate with colonization and persistence in vivo.</title>
        <authorList>
            <person name="Mcdaniel M.S."/>
            <person name="Swords W.E."/>
            <person name="Sumpter N.A."/>
            <person name="Lindgren N.R."/>
            <person name="Billiot C.E."/>
        </authorList>
    </citation>
    <scope>NUCLEOTIDE SEQUENCE</scope>
    <source>
        <strain evidence="1">Ism4</strain>
    </source>
</reference>
<accession>A0AAJ2JB74</accession>
<dbReference type="PANTHER" id="PTHR35368:SF1">
    <property type="entry name" value="HYDROPEROXIDE REDUCTASE"/>
    <property type="match status" value="1"/>
</dbReference>
<organism evidence="1 2">
    <name type="scientific">Stenotrophomonas maltophilia</name>
    <name type="common">Pseudomonas maltophilia</name>
    <name type="synonym">Xanthomonas maltophilia</name>
    <dbReference type="NCBI Taxonomy" id="40324"/>
    <lineage>
        <taxon>Bacteria</taxon>
        <taxon>Pseudomonadati</taxon>
        <taxon>Pseudomonadota</taxon>
        <taxon>Gammaproteobacteria</taxon>
        <taxon>Lysobacterales</taxon>
        <taxon>Lysobacteraceae</taxon>
        <taxon>Stenotrophomonas</taxon>
        <taxon>Stenotrophomonas maltophilia group</taxon>
    </lineage>
</organism>
<dbReference type="PANTHER" id="PTHR35368">
    <property type="entry name" value="HYDROPEROXIDE REDUCTASE"/>
    <property type="match status" value="1"/>
</dbReference>
<name>A0AAJ2JB74_STEMA</name>
<dbReference type="InterPro" id="IPR003718">
    <property type="entry name" value="OsmC/Ohr_fam"/>
</dbReference>
<dbReference type="SUPFAM" id="SSF82784">
    <property type="entry name" value="OsmC-like"/>
    <property type="match status" value="1"/>
</dbReference>
<keyword evidence="1" id="KW-0560">Oxidoreductase</keyword>
<dbReference type="InterPro" id="IPR052924">
    <property type="entry name" value="OsmC/Ohr_hydroprdx_reductase"/>
</dbReference>
<keyword evidence="1" id="KW-0575">Peroxidase</keyword>
<dbReference type="RefSeq" id="WP_312561982.1">
    <property type="nucleotide sequence ID" value="NZ_JAVSKO010000004.1"/>
</dbReference>
<dbReference type="InterPro" id="IPR036102">
    <property type="entry name" value="OsmC/Ohrsf"/>
</dbReference>
<evidence type="ECO:0000313" key="2">
    <source>
        <dbReference type="Proteomes" id="UP001251948"/>
    </source>
</evidence>
<gene>
    <name evidence="1" type="ORF">ROV92_10175</name>
</gene>
<dbReference type="InterPro" id="IPR015946">
    <property type="entry name" value="KH_dom-like_a/b"/>
</dbReference>
<dbReference type="EMBL" id="JAVSKO010000004">
    <property type="protein sequence ID" value="MDT3468356.1"/>
    <property type="molecule type" value="Genomic_DNA"/>
</dbReference>
<dbReference type="Gene3D" id="3.30.300.20">
    <property type="match status" value="1"/>
</dbReference>
<dbReference type="AlphaFoldDB" id="A0AAJ2JB74"/>
<dbReference type="GO" id="GO:0004601">
    <property type="term" value="F:peroxidase activity"/>
    <property type="evidence" value="ECO:0007669"/>
    <property type="project" value="UniProtKB-KW"/>
</dbReference>